<evidence type="ECO:0000256" key="1">
    <source>
        <dbReference type="ARBA" id="ARBA00007116"/>
    </source>
</evidence>
<keyword evidence="2" id="KW-0689">Ribosomal protein</keyword>
<dbReference type="GO" id="GO:0003735">
    <property type="term" value="F:structural constituent of ribosome"/>
    <property type="evidence" value="ECO:0007669"/>
    <property type="project" value="InterPro"/>
</dbReference>
<reference evidence="4" key="1">
    <citation type="journal article" date="2013" name="J. Plant Res.">
        <title>Effect of fungi and light on seed germination of three Opuntia species from semiarid lands of central Mexico.</title>
        <authorList>
            <person name="Delgado-Sanchez P."/>
            <person name="Jimenez-Bremont J.F."/>
            <person name="Guerrero-Gonzalez Mde L."/>
            <person name="Flores J."/>
        </authorList>
    </citation>
    <scope>NUCLEOTIDE SEQUENCE</scope>
    <source>
        <tissue evidence="4">Cladode</tissue>
    </source>
</reference>
<name>A0A7C9DVX8_OPUST</name>
<dbReference type="PANTHER" id="PTHR12899">
    <property type="entry name" value="39S RIBOSOMAL PROTEIN L18, MITOCHONDRIAL"/>
    <property type="match status" value="1"/>
</dbReference>
<dbReference type="GO" id="GO:1990904">
    <property type="term" value="C:ribonucleoprotein complex"/>
    <property type="evidence" value="ECO:0007669"/>
    <property type="project" value="UniProtKB-KW"/>
</dbReference>
<dbReference type="GO" id="GO:0008097">
    <property type="term" value="F:5S rRNA binding"/>
    <property type="evidence" value="ECO:0007669"/>
    <property type="project" value="TreeGrafter"/>
</dbReference>
<organism evidence="4">
    <name type="scientific">Opuntia streptacantha</name>
    <name type="common">Prickly pear cactus</name>
    <name type="synonym">Opuntia cardona</name>
    <dbReference type="NCBI Taxonomy" id="393608"/>
    <lineage>
        <taxon>Eukaryota</taxon>
        <taxon>Viridiplantae</taxon>
        <taxon>Streptophyta</taxon>
        <taxon>Embryophyta</taxon>
        <taxon>Tracheophyta</taxon>
        <taxon>Spermatophyta</taxon>
        <taxon>Magnoliopsida</taxon>
        <taxon>eudicotyledons</taxon>
        <taxon>Gunneridae</taxon>
        <taxon>Pentapetalae</taxon>
        <taxon>Caryophyllales</taxon>
        <taxon>Cactineae</taxon>
        <taxon>Cactaceae</taxon>
        <taxon>Opuntioideae</taxon>
        <taxon>Opuntia</taxon>
    </lineage>
</organism>
<dbReference type="FunFam" id="3.30.420.100:FF:000010">
    <property type="entry name" value="F14B2.25/F14B2.25"/>
    <property type="match status" value="1"/>
</dbReference>
<accession>A0A7C9DVX8</accession>
<dbReference type="PANTHER" id="PTHR12899:SF14">
    <property type="entry name" value="F14B2.25_F14B2.25"/>
    <property type="match status" value="1"/>
</dbReference>
<dbReference type="EMBL" id="GISG01178186">
    <property type="protein sequence ID" value="MBA4653260.1"/>
    <property type="molecule type" value="Transcribed_RNA"/>
</dbReference>
<sequence length="125" mass="14227">MSTARNPQHMLRLVMSCRKITAQVTNPATESIIAMASSSEQEFVPYYRAHINRFPRSHHFWDARIASRVGEKLGFRLKEIGVSDVQIDIGEELSRPLHYRKLVIPLFDSVKRTGVSVSGADELQF</sequence>
<evidence type="ECO:0000313" key="4">
    <source>
        <dbReference type="EMBL" id="MBA4653260.1"/>
    </source>
</evidence>
<evidence type="ECO:0000256" key="2">
    <source>
        <dbReference type="ARBA" id="ARBA00022980"/>
    </source>
</evidence>
<protein>
    <submittedName>
        <fullName evidence="4">Uncharacterized protein</fullName>
    </submittedName>
</protein>
<dbReference type="Gene3D" id="3.30.420.100">
    <property type="match status" value="1"/>
</dbReference>
<dbReference type="AlphaFoldDB" id="A0A7C9DVX8"/>
<keyword evidence="3" id="KW-0687">Ribonucleoprotein</keyword>
<reference evidence="4" key="2">
    <citation type="submission" date="2020-07" db="EMBL/GenBank/DDBJ databases">
        <authorList>
            <person name="Vera ALvarez R."/>
            <person name="Arias-Moreno D.M."/>
            <person name="Jimenez-Jacinto V."/>
            <person name="Jimenez-Bremont J.F."/>
            <person name="Swaminathan K."/>
            <person name="Moose S.P."/>
            <person name="Guerrero-Gonzalez M.L."/>
            <person name="Marino-Ramirez L."/>
            <person name="Landsman D."/>
            <person name="Rodriguez-Kessler M."/>
            <person name="Delgado-Sanchez P."/>
        </authorList>
    </citation>
    <scope>NUCLEOTIDE SEQUENCE</scope>
    <source>
        <tissue evidence="4">Cladode</tissue>
    </source>
</reference>
<proteinExistence type="inferred from homology"/>
<dbReference type="InterPro" id="IPR005484">
    <property type="entry name" value="Ribosomal_uL18_bac/plant/anim"/>
</dbReference>
<dbReference type="SUPFAM" id="SSF53137">
    <property type="entry name" value="Translational machinery components"/>
    <property type="match status" value="1"/>
</dbReference>
<evidence type="ECO:0000256" key="3">
    <source>
        <dbReference type="ARBA" id="ARBA00023274"/>
    </source>
</evidence>
<comment type="similarity">
    <text evidence="1">Belongs to the universal ribosomal protein uL18 family.</text>
</comment>
<dbReference type="GO" id="GO:0005840">
    <property type="term" value="C:ribosome"/>
    <property type="evidence" value="ECO:0007669"/>
    <property type="project" value="UniProtKB-KW"/>
</dbReference>
<dbReference type="GO" id="GO:0006412">
    <property type="term" value="P:translation"/>
    <property type="evidence" value="ECO:0007669"/>
    <property type="project" value="InterPro"/>
</dbReference>